<dbReference type="PANTHER" id="PTHR33112:SF9">
    <property type="entry name" value="HETEROKARYON INCOMPATIBILITY DOMAIN-CONTAINING PROTEIN"/>
    <property type="match status" value="1"/>
</dbReference>
<dbReference type="EMBL" id="MU001639">
    <property type="protein sequence ID" value="KAF2480879.1"/>
    <property type="molecule type" value="Genomic_DNA"/>
</dbReference>
<protein>
    <submittedName>
        <fullName evidence="3">Heterokaryon incompatibility protein-domain-containing protein</fullName>
    </submittedName>
</protein>
<dbReference type="RefSeq" id="XP_033587449.1">
    <property type="nucleotide sequence ID" value="XM_033737565.1"/>
</dbReference>
<dbReference type="PANTHER" id="PTHR33112">
    <property type="entry name" value="DOMAIN PROTEIN, PUTATIVE-RELATED"/>
    <property type="match status" value="1"/>
</dbReference>
<dbReference type="Pfam" id="PF06985">
    <property type="entry name" value="HET"/>
    <property type="match status" value="1"/>
</dbReference>
<dbReference type="OrthoDB" id="3486565at2759"/>
<evidence type="ECO:0000259" key="1">
    <source>
        <dbReference type="Pfam" id="PF06985"/>
    </source>
</evidence>
<gene>
    <name evidence="3" type="ORF">BDY17DRAFT_326753</name>
</gene>
<evidence type="ECO:0000259" key="2">
    <source>
        <dbReference type="Pfam" id="PF08881"/>
    </source>
</evidence>
<dbReference type="SUPFAM" id="SSF51322">
    <property type="entry name" value="Cyanovirin-N"/>
    <property type="match status" value="2"/>
</dbReference>
<dbReference type="InterPro" id="IPR036673">
    <property type="entry name" value="Cyanovirin-N_sf"/>
</dbReference>
<name>A0A6A6PLG6_9PEZI</name>
<dbReference type="AlphaFoldDB" id="A0A6A6PLG6"/>
<dbReference type="InterPro" id="IPR010730">
    <property type="entry name" value="HET"/>
</dbReference>
<feature type="domain" description="Heterokaryon incompatibility" evidence="1">
    <location>
        <begin position="340"/>
        <end position="500"/>
    </location>
</feature>
<accession>A0A6A6PLG6</accession>
<proteinExistence type="predicted"/>
<dbReference type="Pfam" id="PF08881">
    <property type="entry name" value="CVNH"/>
    <property type="match status" value="1"/>
</dbReference>
<sequence>MSRLGQSTRLHLNGLDLHAERATDDGYVESTLDLSKNIGNHEGKLVVGTKWKSNEYWRRWAPKDLQGTVLRVNVRYGDMSWGIRGTWRLEEVDLDPLVYWDGAVLKFGTLAAEDEEGRHDIRLLAETDRPAVLDGILYARLDDKLHQLDLNRSIGNHDGKLEVGGENFSMSTKDVVLDGTVLKGKPRRVDHVWDTAEIDLSHFIARREGGPTGEVTECVFTPTLHKSYRQVVLQVRYSTSDSAKASKTHSAEYVIYNRADLKISSKSLQAMPRNSLPDSWYEPEMRWSLVHSSITNCTRNHGGDCRREAWSPLPARVLDLTAVDRGIARLIITNGECERYACASYRWSSATPFTLTMANQHELQSEGVKTTLLPQSIQTVIDVCLKLGLRYLWVDSLCIQQDSKADWQVESQNMASYYGNCFICIATTSNPDADDEGKPFRRPNAIKLTGTGPDGLPFRLLAVPLEQIDESPESQHFTQLSEKELDATFPLLKRGWVYQERKLAPRILHLCKNELVYECGAQTWCECGHCQEYQINWTKSKPEPPLRLYSYGIGVPEPEGRDERKAGDQWRSACAAYSTLDLTFASDRLPAISGFAKSLQLRGRYLAGLWQESLLADLCWYVGPELVVDDPRLTKQNTIREGERQLATKPRSQTYIAPSWSWASVEEPITFLPVSTWTEPTPYITLLEAGIVPESDNPMGAVTPASHLKLRCKLLETAWTCSFNKESSESWYKLTAVKGMQGQFGMFPFAGKSANRIVMPGHPDEAEAETIRFTPDYNITISSSSKAAIPADECLFLMPMRAEIAYLGAYLLKDVDPEEVIIGRAGGEYAPSNYAKVRALVLRQVAEHELLVKQGNLPVFERVGFTWYFARKPLEIEESPDFRSMDIILV</sequence>
<dbReference type="GeneID" id="54478567"/>
<dbReference type="Gene3D" id="2.30.60.10">
    <property type="entry name" value="Cyanovirin-N"/>
    <property type="match status" value="2"/>
</dbReference>
<evidence type="ECO:0000313" key="4">
    <source>
        <dbReference type="Proteomes" id="UP000799767"/>
    </source>
</evidence>
<feature type="domain" description="Cyanovirin-N" evidence="2">
    <location>
        <begin position="143"/>
        <end position="209"/>
    </location>
</feature>
<dbReference type="Proteomes" id="UP000799767">
    <property type="component" value="Unassembled WGS sequence"/>
</dbReference>
<evidence type="ECO:0000313" key="3">
    <source>
        <dbReference type="EMBL" id="KAF2480879.1"/>
    </source>
</evidence>
<keyword evidence="4" id="KW-1185">Reference proteome</keyword>
<reference evidence="3" key="1">
    <citation type="journal article" date="2020" name="Stud. Mycol.">
        <title>101 Dothideomycetes genomes: a test case for predicting lifestyles and emergence of pathogens.</title>
        <authorList>
            <person name="Haridas S."/>
            <person name="Albert R."/>
            <person name="Binder M."/>
            <person name="Bloem J."/>
            <person name="Labutti K."/>
            <person name="Salamov A."/>
            <person name="Andreopoulos B."/>
            <person name="Baker S."/>
            <person name="Barry K."/>
            <person name="Bills G."/>
            <person name="Bluhm B."/>
            <person name="Cannon C."/>
            <person name="Castanera R."/>
            <person name="Culley D."/>
            <person name="Daum C."/>
            <person name="Ezra D."/>
            <person name="Gonzalez J."/>
            <person name="Henrissat B."/>
            <person name="Kuo A."/>
            <person name="Liang C."/>
            <person name="Lipzen A."/>
            <person name="Lutzoni F."/>
            <person name="Magnuson J."/>
            <person name="Mondo S."/>
            <person name="Nolan M."/>
            <person name="Ohm R."/>
            <person name="Pangilinan J."/>
            <person name="Park H.-J."/>
            <person name="Ramirez L."/>
            <person name="Alfaro M."/>
            <person name="Sun H."/>
            <person name="Tritt A."/>
            <person name="Yoshinaga Y."/>
            <person name="Zwiers L.-H."/>
            <person name="Turgeon B."/>
            <person name="Goodwin S."/>
            <person name="Spatafora J."/>
            <person name="Crous P."/>
            <person name="Grigoriev I."/>
        </authorList>
    </citation>
    <scope>NUCLEOTIDE SEQUENCE</scope>
    <source>
        <strain evidence="3">CBS 113389</strain>
    </source>
</reference>
<dbReference type="InterPro" id="IPR011058">
    <property type="entry name" value="Cyanovirin-N"/>
</dbReference>
<organism evidence="3 4">
    <name type="scientific">Neohortaea acidophila</name>
    <dbReference type="NCBI Taxonomy" id="245834"/>
    <lineage>
        <taxon>Eukaryota</taxon>
        <taxon>Fungi</taxon>
        <taxon>Dikarya</taxon>
        <taxon>Ascomycota</taxon>
        <taxon>Pezizomycotina</taxon>
        <taxon>Dothideomycetes</taxon>
        <taxon>Dothideomycetidae</taxon>
        <taxon>Mycosphaerellales</taxon>
        <taxon>Teratosphaeriaceae</taxon>
        <taxon>Neohortaea</taxon>
    </lineage>
</organism>